<protein>
    <recommendedName>
        <fullName evidence="8">L-seryl-tRNA(Sec) selenium transferase</fullName>
        <ecNumber evidence="8">2.9.1.1</ecNumber>
    </recommendedName>
    <alternativeName>
        <fullName evidence="8">Selenocysteine synthase</fullName>
        <shortName evidence="8">Sec synthase</shortName>
    </alternativeName>
    <alternativeName>
        <fullName evidence="8">Selenocysteinyl-tRNA(Sec) synthase</fullName>
    </alternativeName>
</protein>
<dbReference type="KEGG" id="dmm:dnm_079330"/>
<comment type="similarity">
    <text evidence="7 8">Belongs to the SelA family.</text>
</comment>
<dbReference type="Proteomes" id="UP000663722">
    <property type="component" value="Chromosome"/>
</dbReference>
<comment type="function">
    <text evidence="8">Converts seryl-tRNA(Sec) to selenocysteinyl-tRNA(Sec) required for selenoprotein biosynthesis.</text>
</comment>
<feature type="modified residue" description="N6-(pyridoxal phosphate)lysine" evidence="8 9">
    <location>
        <position position="307"/>
    </location>
</feature>
<evidence type="ECO:0000313" key="11">
    <source>
        <dbReference type="Proteomes" id="UP000663722"/>
    </source>
</evidence>
<dbReference type="GO" id="GO:0005737">
    <property type="term" value="C:cytoplasm"/>
    <property type="evidence" value="ECO:0007669"/>
    <property type="project" value="UniProtKB-SubCell"/>
</dbReference>
<sequence length="479" mass="52896">MNNRKKMKLNEKQQTLLRTLPGVDHILELIKTEPFFENIPKTVLVRSARTVVENFRMGILDSNQNITEKSLSDNCVLEQVKAQVKTAMTPNLRRVINATGVVVHTNLGRSLLAADAVENLMTIASRYSNLEFDLSVGKRGSRYSCVEDILCEISGAEAAMVVNNNAGAVLLSLETLARGKEVIVSRGELVEIGGSFRIPDVMAKSGAILKEVGTTNRTHPKDYENAIRDDTGLLLKVHKSNYDIVGFSAEVSLRQMVVLGAKHRIPVMEDLGSGSFIDFSKYGMIKEGTVQESVAAGADVVTFSGDKLLGGPQAGVIVGKKEMIAQIRQNPINRALRIDRLTLGALESTLRLYRDPEKAVEAIPTLRMLTCSYPSIETKAKQLCDMLKRLNNPNVYIEMTNRSSRVGGGALPLQELPSKCVGVRVKGMSANAIERFMRKNTPPVIGRIEDDFFIMDLRTIETDELLIIKTAFDNMFREV</sequence>
<evidence type="ECO:0000256" key="2">
    <source>
        <dbReference type="ARBA" id="ARBA00022490"/>
    </source>
</evidence>
<dbReference type="GO" id="GO:0001717">
    <property type="term" value="P:conversion of seryl-tRNAsec to selenocys-tRNAsec"/>
    <property type="evidence" value="ECO:0007669"/>
    <property type="project" value="UniProtKB-UniRule"/>
</dbReference>
<dbReference type="AlphaFoldDB" id="A0A975GSB5"/>
<evidence type="ECO:0000256" key="1">
    <source>
        <dbReference type="ARBA" id="ARBA00001933"/>
    </source>
</evidence>
<dbReference type="EC" id="2.9.1.1" evidence="8"/>
<organism evidence="10 11">
    <name type="scientific">Desulfonema magnum</name>
    <dbReference type="NCBI Taxonomy" id="45655"/>
    <lineage>
        <taxon>Bacteria</taxon>
        <taxon>Pseudomonadati</taxon>
        <taxon>Thermodesulfobacteriota</taxon>
        <taxon>Desulfobacteria</taxon>
        <taxon>Desulfobacterales</taxon>
        <taxon>Desulfococcaceae</taxon>
        <taxon>Desulfonema</taxon>
    </lineage>
</organism>
<dbReference type="GO" id="GO:0004125">
    <property type="term" value="F:L-seryl-tRNA(Sec) selenium transferase activity"/>
    <property type="evidence" value="ECO:0007669"/>
    <property type="project" value="UniProtKB-UniRule"/>
</dbReference>
<comment type="catalytic activity">
    <reaction evidence="8">
        <text>L-seryl-tRNA(Sec) + selenophosphate + H(+) = L-selenocysteinyl-tRNA(Sec) + phosphate</text>
        <dbReference type="Rhea" id="RHEA:22728"/>
        <dbReference type="Rhea" id="RHEA-COMP:9742"/>
        <dbReference type="Rhea" id="RHEA-COMP:9743"/>
        <dbReference type="ChEBI" id="CHEBI:15378"/>
        <dbReference type="ChEBI" id="CHEBI:16144"/>
        <dbReference type="ChEBI" id="CHEBI:43474"/>
        <dbReference type="ChEBI" id="CHEBI:78533"/>
        <dbReference type="ChEBI" id="CHEBI:78573"/>
        <dbReference type="EC" id="2.9.1.1"/>
    </reaction>
</comment>
<gene>
    <name evidence="8 10" type="primary">selA</name>
    <name evidence="10" type="ORF">dnm_079330</name>
</gene>
<accession>A0A975GSB5</accession>
<dbReference type="PANTHER" id="PTHR32328">
    <property type="entry name" value="L-SERYL-TRNA(SEC) SELENIUM TRANSFERASE"/>
    <property type="match status" value="1"/>
</dbReference>
<comment type="cofactor">
    <cofactor evidence="1 8 9">
        <name>pyridoxal 5'-phosphate</name>
        <dbReference type="ChEBI" id="CHEBI:597326"/>
    </cofactor>
</comment>
<dbReference type="InterPro" id="IPR015421">
    <property type="entry name" value="PyrdxlP-dep_Trfase_major"/>
</dbReference>
<dbReference type="HAMAP" id="MF_00423">
    <property type="entry name" value="SelA"/>
    <property type="match status" value="1"/>
</dbReference>
<dbReference type="InterPro" id="IPR018319">
    <property type="entry name" value="SelA-like"/>
</dbReference>
<keyword evidence="5 8" id="KW-0648">Protein biosynthesis</keyword>
<evidence type="ECO:0000256" key="7">
    <source>
        <dbReference type="ARBA" id="ARBA00044507"/>
    </source>
</evidence>
<dbReference type="EMBL" id="CP061800">
    <property type="protein sequence ID" value="QTA91859.1"/>
    <property type="molecule type" value="Genomic_DNA"/>
</dbReference>
<evidence type="ECO:0000256" key="8">
    <source>
        <dbReference type="HAMAP-Rule" id="MF_00423"/>
    </source>
</evidence>
<keyword evidence="11" id="KW-1185">Reference proteome</keyword>
<evidence type="ECO:0000256" key="4">
    <source>
        <dbReference type="ARBA" id="ARBA00022898"/>
    </source>
</evidence>
<dbReference type="Pfam" id="PF03841">
    <property type="entry name" value="SelA"/>
    <property type="match status" value="1"/>
</dbReference>
<proteinExistence type="inferred from homology"/>
<dbReference type="PANTHER" id="PTHR32328:SF0">
    <property type="entry name" value="L-SERYL-TRNA(SEC) SELENIUM TRANSFERASE"/>
    <property type="match status" value="1"/>
</dbReference>
<evidence type="ECO:0000256" key="6">
    <source>
        <dbReference type="ARBA" id="ARBA00023266"/>
    </source>
</evidence>
<dbReference type="NCBIfam" id="TIGR00474">
    <property type="entry name" value="selA"/>
    <property type="match status" value="1"/>
</dbReference>
<name>A0A975GSB5_9BACT</name>
<keyword evidence="2 8" id="KW-0963">Cytoplasm</keyword>
<evidence type="ECO:0000256" key="9">
    <source>
        <dbReference type="PIRSR" id="PIRSR618319-50"/>
    </source>
</evidence>
<dbReference type="GO" id="GO:0001514">
    <property type="term" value="P:selenocysteine incorporation"/>
    <property type="evidence" value="ECO:0007669"/>
    <property type="project" value="UniProtKB-UniRule"/>
</dbReference>
<keyword evidence="4 8" id="KW-0663">Pyridoxal phosphate</keyword>
<dbReference type="InterPro" id="IPR004534">
    <property type="entry name" value="SelA_trans"/>
</dbReference>
<dbReference type="Gene3D" id="3.90.1150.180">
    <property type="match status" value="1"/>
</dbReference>
<evidence type="ECO:0000256" key="3">
    <source>
        <dbReference type="ARBA" id="ARBA00022679"/>
    </source>
</evidence>
<dbReference type="InterPro" id="IPR015424">
    <property type="entry name" value="PyrdxlP-dep_Trfase"/>
</dbReference>
<evidence type="ECO:0000256" key="5">
    <source>
        <dbReference type="ARBA" id="ARBA00022917"/>
    </source>
</evidence>
<dbReference type="SUPFAM" id="SSF53383">
    <property type="entry name" value="PLP-dependent transferases"/>
    <property type="match status" value="1"/>
</dbReference>
<reference evidence="10" key="1">
    <citation type="journal article" date="2021" name="Microb. Physiol.">
        <title>Proteogenomic Insights into the Physiology of Marine, Sulfate-Reducing, Filamentous Desulfonema limicola and Desulfonema magnum.</title>
        <authorList>
            <person name="Schnaars V."/>
            <person name="Wohlbrand L."/>
            <person name="Scheve S."/>
            <person name="Hinrichs C."/>
            <person name="Reinhardt R."/>
            <person name="Rabus R."/>
        </authorList>
    </citation>
    <scope>NUCLEOTIDE SEQUENCE</scope>
    <source>
        <strain evidence="10">4be13</strain>
    </source>
</reference>
<keyword evidence="3 8" id="KW-0808">Transferase</keyword>
<keyword evidence="6 8" id="KW-0711">Selenium</keyword>
<dbReference type="Gene3D" id="3.40.640.10">
    <property type="entry name" value="Type I PLP-dependent aspartate aminotransferase-like (Major domain)"/>
    <property type="match status" value="1"/>
</dbReference>
<comment type="subcellular location">
    <subcellularLocation>
        <location evidence="8">Cytoplasm</location>
    </subcellularLocation>
</comment>
<comment type="pathway">
    <text evidence="8">Aminoacyl-tRNA biosynthesis; selenocysteinyl-tRNA(Sec) biosynthesis; selenocysteinyl-tRNA(Sec) from L-seryl-tRNA(Sec) (bacterial route): step 1/1.</text>
</comment>
<evidence type="ECO:0000313" key="10">
    <source>
        <dbReference type="EMBL" id="QTA91859.1"/>
    </source>
</evidence>